<dbReference type="Proteomes" id="UP000007799">
    <property type="component" value="Unassembled WGS sequence"/>
</dbReference>
<keyword evidence="1" id="KW-1133">Transmembrane helix</keyword>
<dbReference type="FunCoup" id="F2UHV8">
    <property type="interactions" value="698"/>
</dbReference>
<dbReference type="RefSeq" id="XP_004991079.1">
    <property type="nucleotide sequence ID" value="XM_004991022.1"/>
</dbReference>
<feature type="chain" id="PRO_5003290685" description="GPI transamidase component PIG-T" evidence="2">
    <location>
        <begin position="24"/>
        <end position="513"/>
    </location>
</feature>
<dbReference type="OrthoDB" id="331263at2759"/>
<dbReference type="eggNOG" id="KOG2407">
    <property type="taxonomic scope" value="Eukaryota"/>
</dbReference>
<gene>
    <name evidence="3" type="ORF">PTSG_08058</name>
</gene>
<dbReference type="InParanoid" id="F2UHV8"/>
<protein>
    <recommendedName>
        <fullName evidence="5">GPI transamidase component PIG-T</fullName>
    </recommendedName>
</protein>
<organism evidence="4">
    <name type="scientific">Salpingoeca rosetta (strain ATCC 50818 / BSB-021)</name>
    <dbReference type="NCBI Taxonomy" id="946362"/>
    <lineage>
        <taxon>Eukaryota</taxon>
        <taxon>Choanoflagellata</taxon>
        <taxon>Craspedida</taxon>
        <taxon>Salpingoecidae</taxon>
        <taxon>Salpingoeca</taxon>
    </lineage>
</organism>
<dbReference type="GeneID" id="16071641"/>
<sequence length="513" mass="56040">MAVAPALVALACCLCAVVTEGLADETYSEQTSFITLADGSVLFRVEPRFDARPVAHDHRGKLKDGAFGETPRGAHAPNATANDCAQHSSLVPLPVRRIFEATGAEAVSVRLTQGRWRDDAWGAYPYEQQTPMMGAEVEATWPSALRASVPDRFEQLMHMLSGMLCASLSTITAEHVIYDTALFTSGSSDSPTTTVRGFLQREALCTENLTPLQHLLPCGRIAGLASLIDARKFFSGSFHSLGWSARRAHRQLAISQRPSPVVCAGDVSMHVTIEAVAADHTRAVPLSLARSSEHATLESIDLGRFYNTRTWRQRAWCAAADVTTFVIDTRQQLHRVHVNAEHQGFARVDSDGGALAAPDVPLAVTKVYIGRGTYKGAISTRIHNNWDTAIAAYNDTFVPAKARVRPAHLTTWTTVPAHTTLELRIAFHHGFLRSSDYPSDPFRGLEVLPTIVLADVFENHTSRFISNPLAIHMAVPDMSMPFNVIMLTSTLVAIIFSMLLTLASNLRLPTIKI</sequence>
<keyword evidence="1" id="KW-0812">Transmembrane</keyword>
<dbReference type="AlphaFoldDB" id="F2UHV8"/>
<evidence type="ECO:0000313" key="4">
    <source>
        <dbReference type="Proteomes" id="UP000007799"/>
    </source>
</evidence>
<evidence type="ECO:0000313" key="3">
    <source>
        <dbReference type="EMBL" id="EGD76707.1"/>
    </source>
</evidence>
<dbReference type="Pfam" id="PF04113">
    <property type="entry name" value="Gpi16"/>
    <property type="match status" value="2"/>
</dbReference>
<feature type="signal peptide" evidence="2">
    <location>
        <begin position="1"/>
        <end position="23"/>
    </location>
</feature>
<proteinExistence type="predicted"/>
<evidence type="ECO:0000256" key="1">
    <source>
        <dbReference type="SAM" id="Phobius"/>
    </source>
</evidence>
<dbReference type="EMBL" id="GL832975">
    <property type="protein sequence ID" value="EGD76707.1"/>
    <property type="molecule type" value="Genomic_DNA"/>
</dbReference>
<evidence type="ECO:0000256" key="2">
    <source>
        <dbReference type="SAM" id="SignalP"/>
    </source>
</evidence>
<keyword evidence="4" id="KW-1185">Reference proteome</keyword>
<dbReference type="GO" id="GO:0042765">
    <property type="term" value="C:GPI-anchor transamidase complex"/>
    <property type="evidence" value="ECO:0007669"/>
    <property type="project" value="InterPro"/>
</dbReference>
<accession>F2UHV8</accession>
<reference evidence="3" key="1">
    <citation type="submission" date="2009-08" db="EMBL/GenBank/DDBJ databases">
        <title>Annotation of Salpingoeca rosetta.</title>
        <authorList>
            <consortium name="The Broad Institute Genome Sequencing Platform"/>
            <person name="Russ C."/>
            <person name="Cuomo C."/>
            <person name="Burger G."/>
            <person name="Gray M.W."/>
            <person name="Holland P.W.H."/>
            <person name="King N."/>
            <person name="Lang F.B.F."/>
            <person name="Roger A.J."/>
            <person name="Ruiz-Trillo I."/>
            <person name="Young S.K."/>
            <person name="Zeng Q."/>
            <person name="Gargeya S."/>
            <person name="Alvarado L."/>
            <person name="Berlin A."/>
            <person name="Chapman S.B."/>
            <person name="Chen Z."/>
            <person name="Freedman E."/>
            <person name="Gellesch M."/>
            <person name="Goldberg J."/>
            <person name="Griggs A."/>
            <person name="Gujja S."/>
            <person name="Heilman E."/>
            <person name="Heiman D."/>
            <person name="Howarth C."/>
            <person name="Mehta T."/>
            <person name="Neiman D."/>
            <person name="Pearson M."/>
            <person name="Roberts A."/>
            <person name="Saif S."/>
            <person name="Shea T."/>
            <person name="Shenoy N."/>
            <person name="Sisk P."/>
            <person name="Stolte C."/>
            <person name="Sykes S."/>
            <person name="White J."/>
            <person name="Yandava C."/>
            <person name="Haas B."/>
            <person name="Nusbaum C."/>
            <person name="Birren B."/>
        </authorList>
    </citation>
    <scope>NUCLEOTIDE SEQUENCE [LARGE SCALE GENOMIC DNA]</scope>
    <source>
        <strain evidence="3">ATCC 50818</strain>
    </source>
</reference>
<dbReference type="GO" id="GO:0016255">
    <property type="term" value="P:attachment of GPI anchor to protein"/>
    <property type="evidence" value="ECO:0007669"/>
    <property type="project" value="InterPro"/>
</dbReference>
<dbReference type="STRING" id="946362.F2UHV8"/>
<keyword evidence="1" id="KW-0472">Membrane</keyword>
<evidence type="ECO:0008006" key="5">
    <source>
        <dbReference type="Google" id="ProtNLM"/>
    </source>
</evidence>
<keyword evidence="2" id="KW-0732">Signal</keyword>
<name>F2UHV8_SALR5</name>
<dbReference type="InterPro" id="IPR007245">
    <property type="entry name" value="PIG-T"/>
</dbReference>
<dbReference type="KEGG" id="sre:PTSG_08058"/>
<feature type="transmembrane region" description="Helical" evidence="1">
    <location>
        <begin position="482"/>
        <end position="503"/>
    </location>
</feature>
<dbReference type="PANTHER" id="PTHR12959:SF11">
    <property type="entry name" value="GPI TRANSAMIDASE COMPONENT PIG-T"/>
    <property type="match status" value="1"/>
</dbReference>
<dbReference type="PANTHER" id="PTHR12959">
    <property type="entry name" value="GPI TRANSAMIDASE COMPONENT PIG-T-RELATED"/>
    <property type="match status" value="1"/>
</dbReference>